<proteinExistence type="predicted"/>
<dbReference type="PROSITE" id="PS00201">
    <property type="entry name" value="FLAVODOXIN"/>
    <property type="match status" value="1"/>
</dbReference>
<protein>
    <submittedName>
        <fullName evidence="2">Flavodoxin domain-containing protein</fullName>
    </submittedName>
</protein>
<dbReference type="InterPro" id="IPR052200">
    <property type="entry name" value="Protoporphyrinogen_IX_DH"/>
</dbReference>
<dbReference type="Gene3D" id="3.40.50.360">
    <property type="match status" value="1"/>
</dbReference>
<evidence type="ECO:0000259" key="1">
    <source>
        <dbReference type="PROSITE" id="PS50902"/>
    </source>
</evidence>
<dbReference type="InterPro" id="IPR026816">
    <property type="entry name" value="Flavodoxin_dom"/>
</dbReference>
<sequence length="179" mass="20678">MKTIVIYKSKTGFTKKYAEWISEELSADIFDVSKVRIDIIKNYDTVIYGGSLYASGITGVKFIKQNIYKLKEKNIIVFATGASPSKNEAINEVKDKNFTNDEQKFIRFFYLRGGFNYSKLNSFDKILMTLLKWKLKNKKDLTSDEKGMLAAYNNPVDFTRKKNLDELIIYVKSLESISK</sequence>
<name>A0ABS7APP5_9CLOT</name>
<comment type="caution">
    <text evidence="2">The sequence shown here is derived from an EMBL/GenBank/DDBJ whole genome shotgun (WGS) entry which is preliminary data.</text>
</comment>
<evidence type="ECO:0000313" key="2">
    <source>
        <dbReference type="EMBL" id="MBW6410631.1"/>
    </source>
</evidence>
<dbReference type="RefSeq" id="WP_219780094.1">
    <property type="nucleotide sequence ID" value="NZ_JAHXPT010000008.1"/>
</dbReference>
<dbReference type="PANTHER" id="PTHR38030:SF2">
    <property type="entry name" value="PROTOPORPHYRINOGEN IX DEHYDROGENASE [QUINONE]"/>
    <property type="match status" value="1"/>
</dbReference>
<keyword evidence="3" id="KW-1185">Reference proteome</keyword>
<reference evidence="2 3" key="1">
    <citation type="submission" date="2021-07" db="EMBL/GenBank/DDBJ databases">
        <title>Clostridium weizhouense sp. nov., an anaerobic bacterium isolated from activated sludge of Petroleum wastewater.</title>
        <authorList>
            <person name="Li Q."/>
        </authorList>
    </citation>
    <scope>NUCLEOTIDE SEQUENCE [LARGE SCALE GENOMIC DNA]</scope>
    <source>
        <strain evidence="2 3">YB-6</strain>
    </source>
</reference>
<dbReference type="Pfam" id="PF12724">
    <property type="entry name" value="Flavodoxin_5"/>
    <property type="match status" value="1"/>
</dbReference>
<evidence type="ECO:0000313" key="3">
    <source>
        <dbReference type="Proteomes" id="UP001519921"/>
    </source>
</evidence>
<dbReference type="InterPro" id="IPR001226">
    <property type="entry name" value="Flavodoxin_CS"/>
</dbReference>
<gene>
    <name evidence="2" type="ORF">KYD98_11040</name>
</gene>
<dbReference type="PROSITE" id="PS50902">
    <property type="entry name" value="FLAVODOXIN_LIKE"/>
    <property type="match status" value="1"/>
</dbReference>
<dbReference type="InterPro" id="IPR008254">
    <property type="entry name" value="Flavodoxin/NO_synth"/>
</dbReference>
<feature type="domain" description="Flavodoxin-like" evidence="1">
    <location>
        <begin position="3"/>
        <end position="157"/>
    </location>
</feature>
<dbReference type="PANTHER" id="PTHR38030">
    <property type="entry name" value="PROTOPORPHYRINOGEN IX DEHYDROGENASE [MENAQUINONE]"/>
    <property type="match status" value="1"/>
</dbReference>
<dbReference type="SUPFAM" id="SSF52218">
    <property type="entry name" value="Flavoproteins"/>
    <property type="match status" value="1"/>
</dbReference>
<organism evidence="2 3">
    <name type="scientific">Clostridium weizhouense</name>
    <dbReference type="NCBI Taxonomy" id="2859781"/>
    <lineage>
        <taxon>Bacteria</taxon>
        <taxon>Bacillati</taxon>
        <taxon>Bacillota</taxon>
        <taxon>Clostridia</taxon>
        <taxon>Eubacteriales</taxon>
        <taxon>Clostridiaceae</taxon>
        <taxon>Clostridium</taxon>
    </lineage>
</organism>
<dbReference type="Proteomes" id="UP001519921">
    <property type="component" value="Unassembled WGS sequence"/>
</dbReference>
<dbReference type="EMBL" id="JAHXPT010000008">
    <property type="protein sequence ID" value="MBW6410631.1"/>
    <property type="molecule type" value="Genomic_DNA"/>
</dbReference>
<accession>A0ABS7APP5</accession>
<dbReference type="InterPro" id="IPR029039">
    <property type="entry name" value="Flavoprotein-like_sf"/>
</dbReference>